<proteinExistence type="predicted"/>
<dbReference type="InterPro" id="IPR001623">
    <property type="entry name" value="DnaJ_domain"/>
</dbReference>
<dbReference type="PRINTS" id="PR00625">
    <property type="entry name" value="JDOMAIN"/>
</dbReference>
<gene>
    <name evidence="4" type="ORF">DMAD_08717</name>
</gene>
<reference evidence="4 5" key="1">
    <citation type="submission" date="2024-02" db="EMBL/GenBank/DDBJ databases">
        <title>A chromosome-level genome assembly of Drosophila madeirensis, a fruit fly species endemic to Madeira island.</title>
        <authorList>
            <person name="Tomihara K."/>
            <person name="Llopart A."/>
            <person name="Yamamoto D."/>
        </authorList>
    </citation>
    <scope>NUCLEOTIDE SEQUENCE [LARGE SCALE GENOMIC DNA]</scope>
    <source>
        <strain evidence="4 5">RF1</strain>
    </source>
</reference>
<dbReference type="Gene3D" id="1.10.287.110">
    <property type="entry name" value="DnaJ domain"/>
    <property type="match status" value="1"/>
</dbReference>
<protein>
    <submittedName>
        <fullName evidence="4">DnaJ homolog subfamily C member 30 mitochondrial</fullName>
    </submittedName>
</protein>
<dbReference type="EMBL" id="AP029263">
    <property type="protein sequence ID" value="BFF90138.1"/>
    <property type="molecule type" value="Genomic_DNA"/>
</dbReference>
<feature type="compositionally biased region" description="Polar residues" evidence="1">
    <location>
        <begin position="223"/>
        <end position="237"/>
    </location>
</feature>
<keyword evidence="5" id="KW-1185">Reference proteome</keyword>
<name>A0AAU9ETA2_DROMD</name>
<dbReference type="PROSITE" id="PS50076">
    <property type="entry name" value="DNAJ_2"/>
    <property type="match status" value="1"/>
</dbReference>
<keyword evidence="2" id="KW-0472">Membrane</keyword>
<evidence type="ECO:0000313" key="4">
    <source>
        <dbReference type="EMBL" id="BFF90138.1"/>
    </source>
</evidence>
<feature type="compositionally biased region" description="Basic and acidic residues" evidence="1">
    <location>
        <begin position="206"/>
        <end position="219"/>
    </location>
</feature>
<dbReference type="InterPro" id="IPR018253">
    <property type="entry name" value="DnaJ_domain_CS"/>
</dbReference>
<feature type="transmembrane region" description="Helical" evidence="2">
    <location>
        <begin position="181"/>
        <end position="199"/>
    </location>
</feature>
<evidence type="ECO:0000313" key="5">
    <source>
        <dbReference type="Proteomes" id="UP001500889"/>
    </source>
</evidence>
<accession>A0AAU9ETA2</accession>
<dbReference type="PANTHER" id="PTHR44873:SF1">
    <property type="entry name" value="DNAJ HOMOLOG SUBFAMILY C MEMBER 30, MITOCHONDRIAL"/>
    <property type="match status" value="1"/>
</dbReference>
<keyword evidence="2" id="KW-0812">Transmembrane</keyword>
<evidence type="ECO:0000256" key="1">
    <source>
        <dbReference type="SAM" id="MobiDB-lite"/>
    </source>
</evidence>
<dbReference type="SUPFAM" id="SSF46565">
    <property type="entry name" value="Chaperone J-domain"/>
    <property type="match status" value="1"/>
</dbReference>
<dbReference type="AlphaFoldDB" id="A0AAU9ETA2"/>
<dbReference type="InterPro" id="IPR036869">
    <property type="entry name" value="J_dom_sf"/>
</dbReference>
<keyword evidence="2" id="KW-1133">Transmembrane helix</keyword>
<dbReference type="PROSITE" id="PS00636">
    <property type="entry name" value="DNAJ_1"/>
    <property type="match status" value="1"/>
</dbReference>
<feature type="domain" description="J" evidence="3">
    <location>
        <begin position="26"/>
        <end position="91"/>
    </location>
</feature>
<dbReference type="SMART" id="SM00271">
    <property type="entry name" value="DnaJ"/>
    <property type="match status" value="1"/>
</dbReference>
<dbReference type="InterPro" id="IPR053025">
    <property type="entry name" value="Mito_ATP_Synthase-Asso"/>
</dbReference>
<dbReference type="Pfam" id="PF00226">
    <property type="entry name" value="DnaJ"/>
    <property type="match status" value="1"/>
</dbReference>
<dbReference type="CDD" id="cd06257">
    <property type="entry name" value="DnaJ"/>
    <property type="match status" value="1"/>
</dbReference>
<dbReference type="PANTHER" id="PTHR44873">
    <property type="entry name" value="DNAJ HOMOLOG SUBFAMILY C MEMBER 30, MITOCHONDRIAL"/>
    <property type="match status" value="1"/>
</dbReference>
<dbReference type="Proteomes" id="UP001500889">
    <property type="component" value="Chromosome O"/>
</dbReference>
<organism evidence="4 5">
    <name type="scientific">Drosophila madeirensis</name>
    <name type="common">Fruit fly</name>
    <dbReference type="NCBI Taxonomy" id="30013"/>
    <lineage>
        <taxon>Eukaryota</taxon>
        <taxon>Metazoa</taxon>
        <taxon>Ecdysozoa</taxon>
        <taxon>Arthropoda</taxon>
        <taxon>Hexapoda</taxon>
        <taxon>Insecta</taxon>
        <taxon>Pterygota</taxon>
        <taxon>Neoptera</taxon>
        <taxon>Endopterygota</taxon>
        <taxon>Diptera</taxon>
        <taxon>Brachycera</taxon>
        <taxon>Muscomorpha</taxon>
        <taxon>Ephydroidea</taxon>
        <taxon>Drosophilidae</taxon>
        <taxon>Drosophila</taxon>
        <taxon>Sophophora</taxon>
    </lineage>
</organism>
<evidence type="ECO:0000256" key="2">
    <source>
        <dbReference type="SAM" id="Phobius"/>
    </source>
</evidence>
<evidence type="ECO:0000259" key="3">
    <source>
        <dbReference type="PROSITE" id="PS50076"/>
    </source>
</evidence>
<sequence length="237" mass="27503">MFQHGQLLWRQLSRNLHTTCSSWQLNYYDALGIGKRSTQNEIKAAYYKLSMLYHPDKNQGSDSAAKKFRDINQAYEVLGNYRLRRLYDKGIVHTAGAQYAQDIHDAPEPVVEDDPETKFYKSRFQKSKVADSEGRTPIYNFDEWSRNHYGKSFDRRQAAQAKYDRLKTQKENTRVSTQTDVVMLAFIFASVAIYLMFLSESSYDTPKQRAEERHRREMEQQQSGLPATTSTSTGGRP</sequence>
<feature type="region of interest" description="Disordered" evidence="1">
    <location>
        <begin position="205"/>
        <end position="237"/>
    </location>
</feature>